<keyword evidence="1" id="KW-0812">Transmembrane</keyword>
<dbReference type="EMBL" id="JAFKGL010000025">
    <property type="protein sequence ID" value="MBN9413512.1"/>
    <property type="molecule type" value="Genomic_DNA"/>
</dbReference>
<proteinExistence type="predicted"/>
<feature type="transmembrane region" description="Helical" evidence="1">
    <location>
        <begin position="381"/>
        <end position="405"/>
    </location>
</feature>
<gene>
    <name evidence="3" type="ORF">J0H12_06295</name>
</gene>
<dbReference type="InterPro" id="IPR002656">
    <property type="entry name" value="Acyl_transf_3_dom"/>
</dbReference>
<feature type="transmembrane region" description="Helical" evidence="1">
    <location>
        <begin position="89"/>
        <end position="109"/>
    </location>
</feature>
<dbReference type="GO" id="GO:0016747">
    <property type="term" value="F:acyltransferase activity, transferring groups other than amino-acyl groups"/>
    <property type="evidence" value="ECO:0007669"/>
    <property type="project" value="InterPro"/>
</dbReference>
<dbReference type="Proteomes" id="UP000664414">
    <property type="component" value="Unassembled WGS sequence"/>
</dbReference>
<evidence type="ECO:0000313" key="4">
    <source>
        <dbReference type="Proteomes" id="UP000664414"/>
    </source>
</evidence>
<feature type="transmembrane region" description="Helical" evidence="1">
    <location>
        <begin position="256"/>
        <end position="275"/>
    </location>
</feature>
<evidence type="ECO:0000256" key="1">
    <source>
        <dbReference type="SAM" id="Phobius"/>
    </source>
</evidence>
<sequence length="414" mass="48843">MQHAQRHVFVDYLRGFLVALVVLDHACHAYTEYYSKFWFFPDFEHSIIFDIFHLHNDSFMMPSLFFLAGLFILPSLQRRGYLSFAKERFLRLVIPYSVGLPLISPLLSYPRYVLNENPSIGYWQYVTEVWVHRLQAGPFWFLYYLVLLSMITVILYALVPKIFTLLSRFSTWLIEKPLRGFAVFCLSSAFILSVSDLIWGAPWWIGWWADYKFFYVRGSRFILKAFYFFLGAGFSQIAILDNKVFWEKLSQNWQKWALFTIGIAVCYISYTLGFFDDGAYSDYIRYYVTEQRAYNAEWSEILSGFWPVFFDHAPKILVRTTLLGIFICSQLITYSAIFYRFLNKGSLQWASFAAASYGIYIIHEPFVVWLHWFFYGGEAPLIVRFIVSGFGVLFMSWLIVNKILLRLPGFKRIL</sequence>
<feature type="transmembrane region" description="Helical" evidence="1">
    <location>
        <begin position="140"/>
        <end position="159"/>
    </location>
</feature>
<accession>A0A8J7TUU0</accession>
<feature type="domain" description="Acyltransferase 3" evidence="2">
    <location>
        <begin position="9"/>
        <end position="399"/>
    </location>
</feature>
<feature type="transmembrane region" description="Helical" evidence="1">
    <location>
        <begin position="225"/>
        <end position="244"/>
    </location>
</feature>
<reference evidence="3" key="1">
    <citation type="submission" date="2021-02" db="EMBL/GenBank/DDBJ databases">
        <title>Thiocyanate and organic carbon inputs drive convergent selection for specific autotrophic Afipia and Thiobacillus strains within complex microbiomes.</title>
        <authorList>
            <person name="Huddy R.J."/>
            <person name="Sachdeva R."/>
            <person name="Kadzinga F."/>
            <person name="Kantor R.S."/>
            <person name="Harrison S.T.L."/>
            <person name="Banfield J.F."/>
        </authorList>
    </citation>
    <scope>NUCLEOTIDE SEQUENCE</scope>
    <source>
        <strain evidence="3">SCN18_10_11_15_R4_P_38_20</strain>
    </source>
</reference>
<dbReference type="AlphaFoldDB" id="A0A8J7TUU0"/>
<keyword evidence="1" id="KW-0472">Membrane</keyword>
<dbReference type="InterPro" id="IPR050623">
    <property type="entry name" value="Glucan_succinyl_AcylTrfase"/>
</dbReference>
<protein>
    <submittedName>
        <fullName evidence="3">Acyltransferase family protein</fullName>
    </submittedName>
</protein>
<feature type="transmembrane region" description="Helical" evidence="1">
    <location>
        <begin position="354"/>
        <end position="375"/>
    </location>
</feature>
<dbReference type="PANTHER" id="PTHR36927:SF4">
    <property type="entry name" value="BLR5718 PROTEIN"/>
    <property type="match status" value="1"/>
</dbReference>
<keyword evidence="3" id="KW-0012">Acyltransferase</keyword>
<feature type="transmembrane region" description="Helical" evidence="1">
    <location>
        <begin position="180"/>
        <end position="205"/>
    </location>
</feature>
<dbReference type="Pfam" id="PF01757">
    <property type="entry name" value="Acyl_transf_3"/>
    <property type="match status" value="1"/>
</dbReference>
<keyword evidence="1" id="KW-1133">Transmembrane helix</keyword>
<name>A0A8J7TUU0_9PROT</name>
<evidence type="ECO:0000259" key="2">
    <source>
        <dbReference type="Pfam" id="PF01757"/>
    </source>
</evidence>
<feature type="transmembrane region" description="Helical" evidence="1">
    <location>
        <begin position="59"/>
        <end position="77"/>
    </location>
</feature>
<organism evidence="3 4">
    <name type="scientific">Candidatus Paracaedimonas acanthamoebae</name>
    <dbReference type="NCBI Taxonomy" id="244581"/>
    <lineage>
        <taxon>Bacteria</taxon>
        <taxon>Pseudomonadati</taxon>
        <taxon>Pseudomonadota</taxon>
        <taxon>Alphaproteobacteria</taxon>
        <taxon>Holosporales</taxon>
        <taxon>Caedimonadaceae</taxon>
        <taxon>Candidatus Paracaedimonas</taxon>
    </lineage>
</organism>
<evidence type="ECO:0000313" key="3">
    <source>
        <dbReference type="EMBL" id="MBN9413512.1"/>
    </source>
</evidence>
<feature type="transmembrane region" description="Helical" evidence="1">
    <location>
        <begin position="12"/>
        <end position="31"/>
    </location>
</feature>
<keyword evidence="3" id="KW-0808">Transferase</keyword>
<dbReference type="PANTHER" id="PTHR36927">
    <property type="entry name" value="BLR4337 PROTEIN"/>
    <property type="match status" value="1"/>
</dbReference>
<feature type="transmembrane region" description="Helical" evidence="1">
    <location>
        <begin position="316"/>
        <end position="342"/>
    </location>
</feature>
<comment type="caution">
    <text evidence="3">The sequence shown here is derived from an EMBL/GenBank/DDBJ whole genome shotgun (WGS) entry which is preliminary data.</text>
</comment>